<sequence length="264" mass="29717">MSTPGDYNYGAVNNQWSPGFQGHESSQWAAPSTNSSSYSGQPGNPQYLPGAPASSYPGYVMNPGVHNFAPVNVPDKNEHVLQDLQKLFRSPANADIHLRKAILQQYIEILTSKRITVRHERTRGGGEAQTTEIYYKPTKMPLTRQNFARGDPKFVIYFIHSILPGNPKDASSCRFSDSRLYQYPVKTALCGVKSGWNQFMSLSEEDRMIMECTGWNQNQLWAGMASVQTLLDQDYTSGLACKIICRTIIFLLLCRVLFYLITKK</sequence>
<dbReference type="Proteomes" id="UP001158576">
    <property type="component" value="Chromosome 2"/>
</dbReference>
<keyword evidence="3" id="KW-1185">Reference proteome</keyword>
<reference evidence="2 3" key="1">
    <citation type="submission" date="2021-04" db="EMBL/GenBank/DDBJ databases">
        <authorList>
            <person name="Bliznina A."/>
        </authorList>
    </citation>
    <scope>NUCLEOTIDE SEQUENCE [LARGE SCALE GENOMIC DNA]</scope>
</reference>
<name>A0ABN7SW63_OIKDI</name>
<feature type="compositionally biased region" description="Polar residues" evidence="1">
    <location>
        <begin position="20"/>
        <end position="44"/>
    </location>
</feature>
<proteinExistence type="predicted"/>
<evidence type="ECO:0000313" key="3">
    <source>
        <dbReference type="Proteomes" id="UP001158576"/>
    </source>
</evidence>
<accession>A0ABN7SW63</accession>
<evidence type="ECO:0000256" key="1">
    <source>
        <dbReference type="SAM" id="MobiDB-lite"/>
    </source>
</evidence>
<protein>
    <submittedName>
        <fullName evidence="2">Oidioi.mRNA.OKI2018_I69.chr2.g4070.t1.cds</fullName>
    </submittedName>
</protein>
<evidence type="ECO:0000313" key="2">
    <source>
        <dbReference type="EMBL" id="CAG5109550.1"/>
    </source>
</evidence>
<organism evidence="2 3">
    <name type="scientific">Oikopleura dioica</name>
    <name type="common">Tunicate</name>
    <dbReference type="NCBI Taxonomy" id="34765"/>
    <lineage>
        <taxon>Eukaryota</taxon>
        <taxon>Metazoa</taxon>
        <taxon>Chordata</taxon>
        <taxon>Tunicata</taxon>
        <taxon>Appendicularia</taxon>
        <taxon>Copelata</taxon>
        <taxon>Oikopleuridae</taxon>
        <taxon>Oikopleura</taxon>
    </lineage>
</organism>
<feature type="region of interest" description="Disordered" evidence="1">
    <location>
        <begin position="20"/>
        <end position="50"/>
    </location>
</feature>
<gene>
    <name evidence="2" type="ORF">OKIOD_LOCUS12835</name>
</gene>
<dbReference type="EMBL" id="OU015567">
    <property type="protein sequence ID" value="CAG5109550.1"/>
    <property type="molecule type" value="Genomic_DNA"/>
</dbReference>